<protein>
    <submittedName>
        <fullName evidence="20">Diacylglycerol kinase family protein</fullName>
    </submittedName>
</protein>
<dbReference type="InterPro" id="IPR036945">
    <property type="entry name" value="DAGK_sf"/>
</dbReference>
<keyword evidence="18" id="KW-0479">Metal-binding</keyword>
<comment type="caution">
    <text evidence="20">The sequence shown here is derived from an EMBL/GenBank/DDBJ whole genome shotgun (WGS) entry which is preliminary data.</text>
</comment>
<keyword evidence="5" id="KW-0808">Transferase</keyword>
<organism evidence="20 21">
    <name type="scientific">Fictibacillus marinisediminis</name>
    <dbReference type="NCBI Taxonomy" id="2878389"/>
    <lineage>
        <taxon>Bacteria</taxon>
        <taxon>Bacillati</taxon>
        <taxon>Bacillota</taxon>
        <taxon>Bacilli</taxon>
        <taxon>Bacillales</taxon>
        <taxon>Fictibacillaceae</taxon>
        <taxon>Fictibacillus</taxon>
    </lineage>
</organism>
<gene>
    <name evidence="20" type="ORF">LCY76_14275</name>
</gene>
<dbReference type="GO" id="GO:0005524">
    <property type="term" value="F:ATP binding"/>
    <property type="evidence" value="ECO:0007669"/>
    <property type="project" value="UniProtKB-KW"/>
</dbReference>
<keyword evidence="12 19" id="KW-0472">Membrane</keyword>
<evidence type="ECO:0000256" key="7">
    <source>
        <dbReference type="ARBA" id="ARBA00022741"/>
    </source>
</evidence>
<dbReference type="InterPro" id="IPR000829">
    <property type="entry name" value="DAGK"/>
</dbReference>
<dbReference type="CDD" id="cd14265">
    <property type="entry name" value="UDPK_IM_like"/>
    <property type="match status" value="1"/>
</dbReference>
<feature type="binding site" evidence="18">
    <location>
        <position position="26"/>
    </location>
    <ligand>
        <name>a divalent metal cation</name>
        <dbReference type="ChEBI" id="CHEBI:60240"/>
    </ligand>
</feature>
<sequence length="123" mass="13556">MRPSARRFVRSFGYAWEGIKAAVKGEQNIKIHLAVSCIVLLVAYVLEFSAVRFSILLIVIGNVICLEIVNTALERLVDLVTNDYHPLAKQAKDMAAGAVLVFSVIAVIIGLLLFLKPALHYFS</sequence>
<feature type="binding site" evidence="16">
    <location>
        <position position="67"/>
    </location>
    <ligand>
        <name>substrate</name>
    </ligand>
</feature>
<dbReference type="Proteomes" id="UP001139011">
    <property type="component" value="Unassembled WGS sequence"/>
</dbReference>
<evidence type="ECO:0000256" key="6">
    <source>
        <dbReference type="ARBA" id="ARBA00022692"/>
    </source>
</evidence>
<evidence type="ECO:0000256" key="2">
    <source>
        <dbReference type="ARBA" id="ARBA00005967"/>
    </source>
</evidence>
<accession>A0A9X1XBM0</accession>
<evidence type="ECO:0000256" key="17">
    <source>
        <dbReference type="PIRSR" id="PIRSR600829-3"/>
    </source>
</evidence>
<evidence type="ECO:0000256" key="1">
    <source>
        <dbReference type="ARBA" id="ARBA00004651"/>
    </source>
</evidence>
<evidence type="ECO:0000256" key="19">
    <source>
        <dbReference type="SAM" id="Phobius"/>
    </source>
</evidence>
<keyword evidence="9 17" id="KW-0067">ATP-binding</keyword>
<evidence type="ECO:0000256" key="15">
    <source>
        <dbReference type="PIRSR" id="PIRSR600829-1"/>
    </source>
</evidence>
<feature type="transmembrane region" description="Helical" evidence="19">
    <location>
        <begin position="52"/>
        <end position="73"/>
    </location>
</feature>
<evidence type="ECO:0000256" key="13">
    <source>
        <dbReference type="ARBA" id="ARBA00023209"/>
    </source>
</evidence>
<evidence type="ECO:0000256" key="4">
    <source>
        <dbReference type="ARBA" id="ARBA00022516"/>
    </source>
</evidence>
<dbReference type="GO" id="GO:0005886">
    <property type="term" value="C:plasma membrane"/>
    <property type="evidence" value="ECO:0007669"/>
    <property type="project" value="UniProtKB-SubCell"/>
</dbReference>
<keyword evidence="10 19" id="KW-1133">Transmembrane helix</keyword>
<feature type="transmembrane region" description="Helical" evidence="19">
    <location>
        <begin position="29"/>
        <end position="46"/>
    </location>
</feature>
<feature type="binding site" evidence="17">
    <location>
        <position position="14"/>
    </location>
    <ligand>
        <name>ATP</name>
        <dbReference type="ChEBI" id="CHEBI:30616"/>
    </ligand>
</feature>
<feature type="binding site" evidence="18">
    <location>
        <position position="74"/>
    </location>
    <ligand>
        <name>a divalent metal cation</name>
        <dbReference type="ChEBI" id="CHEBI:60240"/>
    </ligand>
</feature>
<evidence type="ECO:0000313" key="21">
    <source>
        <dbReference type="Proteomes" id="UP001139011"/>
    </source>
</evidence>
<evidence type="ECO:0000256" key="18">
    <source>
        <dbReference type="PIRSR" id="PIRSR600829-4"/>
    </source>
</evidence>
<evidence type="ECO:0000256" key="9">
    <source>
        <dbReference type="ARBA" id="ARBA00022840"/>
    </source>
</evidence>
<keyword evidence="11" id="KW-0443">Lipid metabolism</keyword>
<evidence type="ECO:0000256" key="3">
    <source>
        <dbReference type="ARBA" id="ARBA00022475"/>
    </source>
</evidence>
<feature type="binding site" evidence="16">
    <location>
        <position position="7"/>
    </location>
    <ligand>
        <name>substrate</name>
    </ligand>
</feature>
<evidence type="ECO:0000256" key="11">
    <source>
        <dbReference type="ARBA" id="ARBA00023098"/>
    </source>
</evidence>
<keyword evidence="3" id="KW-1003">Cell membrane</keyword>
<comment type="cofactor">
    <cofactor evidence="18">
        <name>Mg(2+)</name>
        <dbReference type="ChEBI" id="CHEBI:18420"/>
    </cofactor>
    <text evidence="18">Mn(2+), Zn(2+), Cd(2+) and Co(2+) support activity to lesser extents.</text>
</comment>
<name>A0A9X1XBM0_9BACL</name>
<evidence type="ECO:0000313" key="20">
    <source>
        <dbReference type="EMBL" id="MCK6257751.1"/>
    </source>
</evidence>
<dbReference type="AlphaFoldDB" id="A0A9X1XBM0"/>
<dbReference type="GO" id="GO:0016301">
    <property type="term" value="F:kinase activity"/>
    <property type="evidence" value="ECO:0007669"/>
    <property type="project" value="UniProtKB-KW"/>
</dbReference>
<dbReference type="GO" id="GO:0008654">
    <property type="term" value="P:phospholipid biosynthetic process"/>
    <property type="evidence" value="ECO:0007669"/>
    <property type="project" value="UniProtKB-KW"/>
</dbReference>
<keyword evidence="13" id="KW-0594">Phospholipid biosynthesis</keyword>
<comment type="subcellular location">
    <subcellularLocation>
        <location evidence="1">Cell membrane</location>
        <topology evidence="1">Multi-pass membrane protein</topology>
    </subcellularLocation>
</comment>
<keyword evidence="7 17" id="KW-0547">Nucleotide-binding</keyword>
<evidence type="ECO:0000256" key="8">
    <source>
        <dbReference type="ARBA" id="ARBA00022777"/>
    </source>
</evidence>
<evidence type="ECO:0000256" key="5">
    <source>
        <dbReference type="ARBA" id="ARBA00022679"/>
    </source>
</evidence>
<keyword evidence="4" id="KW-0444">Lipid biosynthesis</keyword>
<feature type="binding site" evidence="17">
    <location>
        <begin position="92"/>
        <end position="93"/>
    </location>
    <ligand>
        <name>ATP</name>
        <dbReference type="ChEBI" id="CHEBI:30616"/>
    </ligand>
</feature>
<comment type="similarity">
    <text evidence="2">Belongs to the bacterial diacylglycerol kinase family.</text>
</comment>
<feature type="active site" description="Proton acceptor" evidence="15">
    <location>
        <position position="67"/>
    </location>
</feature>
<dbReference type="Gene3D" id="1.10.287.3610">
    <property type="match status" value="1"/>
</dbReference>
<keyword evidence="14" id="KW-1208">Phospholipid metabolism</keyword>
<dbReference type="Pfam" id="PF01219">
    <property type="entry name" value="DAGK_prokar"/>
    <property type="match status" value="1"/>
</dbReference>
<keyword evidence="18" id="KW-0460">Magnesium</keyword>
<dbReference type="PANTHER" id="PTHR34299">
    <property type="entry name" value="DIACYLGLYCEROL KINASE"/>
    <property type="match status" value="1"/>
</dbReference>
<reference evidence="20" key="1">
    <citation type="submission" date="2021-09" db="EMBL/GenBank/DDBJ databases">
        <title>Genome analysis of Fictibacillus sp. KIGAM418 isolated from marine sediment.</title>
        <authorList>
            <person name="Seo M.-J."/>
            <person name="Cho E.-S."/>
            <person name="Hwang C.Y."/>
        </authorList>
    </citation>
    <scope>NUCLEOTIDE SEQUENCE</scope>
    <source>
        <strain evidence="20">KIGAM418</strain>
    </source>
</reference>
<feature type="binding site" evidence="17">
    <location>
        <position position="74"/>
    </location>
    <ligand>
        <name>ATP</name>
        <dbReference type="ChEBI" id="CHEBI:30616"/>
    </ligand>
</feature>
<keyword evidence="21" id="KW-1185">Reference proteome</keyword>
<dbReference type="GO" id="GO:0046872">
    <property type="term" value="F:metal ion binding"/>
    <property type="evidence" value="ECO:0007669"/>
    <property type="project" value="UniProtKB-KW"/>
</dbReference>
<proteinExistence type="inferred from homology"/>
<feature type="binding site" evidence="17">
    <location>
        <position position="7"/>
    </location>
    <ligand>
        <name>ATP</name>
        <dbReference type="ChEBI" id="CHEBI:30616"/>
    </ligand>
</feature>
<feature type="binding site" evidence="17">
    <location>
        <position position="26"/>
    </location>
    <ligand>
        <name>ATP</name>
        <dbReference type="ChEBI" id="CHEBI:30616"/>
    </ligand>
</feature>
<keyword evidence="6 19" id="KW-0812">Transmembrane</keyword>
<dbReference type="PROSITE" id="PS01069">
    <property type="entry name" value="DAGK_PROKAR"/>
    <property type="match status" value="1"/>
</dbReference>
<evidence type="ECO:0000256" key="14">
    <source>
        <dbReference type="ARBA" id="ARBA00023264"/>
    </source>
</evidence>
<keyword evidence="8 20" id="KW-0418">Kinase</keyword>
<dbReference type="InterPro" id="IPR033717">
    <property type="entry name" value="UDPK"/>
</dbReference>
<dbReference type="PANTHER" id="PTHR34299:SF1">
    <property type="entry name" value="DIACYLGLYCEROL KINASE"/>
    <property type="match status" value="1"/>
</dbReference>
<feature type="transmembrane region" description="Helical" evidence="19">
    <location>
        <begin position="94"/>
        <end position="115"/>
    </location>
</feature>
<evidence type="ECO:0000256" key="12">
    <source>
        <dbReference type="ARBA" id="ARBA00023136"/>
    </source>
</evidence>
<dbReference type="EMBL" id="JAIWJX010000002">
    <property type="protein sequence ID" value="MCK6257751.1"/>
    <property type="molecule type" value="Genomic_DNA"/>
</dbReference>
<evidence type="ECO:0000256" key="10">
    <source>
        <dbReference type="ARBA" id="ARBA00022989"/>
    </source>
</evidence>
<evidence type="ECO:0000256" key="16">
    <source>
        <dbReference type="PIRSR" id="PIRSR600829-2"/>
    </source>
</evidence>